<name>X1IYW8_9ZZZZ</name>
<reference evidence="1" key="1">
    <citation type="journal article" date="2014" name="Front. Microbiol.">
        <title>High frequency of phylogenetically diverse reductive dehalogenase-homologous genes in deep subseafloor sedimentary metagenomes.</title>
        <authorList>
            <person name="Kawai M."/>
            <person name="Futagami T."/>
            <person name="Toyoda A."/>
            <person name="Takaki Y."/>
            <person name="Nishi S."/>
            <person name="Hori S."/>
            <person name="Arai W."/>
            <person name="Tsubouchi T."/>
            <person name="Morono Y."/>
            <person name="Uchiyama I."/>
            <person name="Ito T."/>
            <person name="Fujiyama A."/>
            <person name="Inagaki F."/>
            <person name="Takami H."/>
        </authorList>
    </citation>
    <scope>NUCLEOTIDE SEQUENCE</scope>
    <source>
        <strain evidence="1">Expedition CK06-06</strain>
    </source>
</reference>
<evidence type="ECO:0000313" key="1">
    <source>
        <dbReference type="EMBL" id="GAH87646.1"/>
    </source>
</evidence>
<accession>X1IYW8</accession>
<dbReference type="AlphaFoldDB" id="X1IYW8"/>
<feature type="non-terminal residue" evidence="1">
    <location>
        <position position="1"/>
    </location>
</feature>
<gene>
    <name evidence="1" type="ORF">S03H2_65563</name>
</gene>
<feature type="non-terminal residue" evidence="1">
    <location>
        <position position="203"/>
    </location>
</feature>
<organism evidence="1">
    <name type="scientific">marine sediment metagenome</name>
    <dbReference type="NCBI Taxonomy" id="412755"/>
    <lineage>
        <taxon>unclassified sequences</taxon>
        <taxon>metagenomes</taxon>
        <taxon>ecological metagenomes</taxon>
    </lineage>
</organism>
<protein>
    <submittedName>
        <fullName evidence="1">Uncharacterized protein</fullName>
    </submittedName>
</protein>
<dbReference type="EMBL" id="BARU01042705">
    <property type="protein sequence ID" value="GAH87646.1"/>
    <property type="molecule type" value="Genomic_DNA"/>
</dbReference>
<sequence length="203" mass="24113">NNFNDISGVTDALLTVSIPNVITYFTPLTWPTNFHYIFDCWIDELQTYINNFKNNFYPWLDTHSSSVNYVEVEVDEIEGGWWGSKIHIYYHIKNFGGNQIPIRRFNTYWHESTKNQDLVSYHIYNYWLMPGETKFFDFAWTKRMMSTSYVTFSYSIFCENTDIKGSYITGHKFINYYFPKTGYASLTFTLSGESSENTVRFRI</sequence>
<proteinExistence type="predicted"/>
<comment type="caution">
    <text evidence="1">The sequence shown here is derived from an EMBL/GenBank/DDBJ whole genome shotgun (WGS) entry which is preliminary data.</text>
</comment>